<keyword evidence="9" id="KW-1185">Reference proteome</keyword>
<dbReference type="PANTHER" id="PTHR19818:SF139">
    <property type="entry name" value="PAIR-RULE PROTEIN ODD-PAIRED"/>
    <property type="match status" value="1"/>
</dbReference>
<feature type="region of interest" description="Disordered" evidence="6">
    <location>
        <begin position="48"/>
        <end position="70"/>
    </location>
</feature>
<comment type="caution">
    <text evidence="8">The sequence shown here is derived from an EMBL/GenBank/DDBJ whole genome shotgun (WGS) entry which is preliminary data.</text>
</comment>
<organism evidence="8 9">
    <name type="scientific">Clavelina lepadiformis</name>
    <name type="common">Light-bulb sea squirt</name>
    <name type="synonym">Ascidia lepadiformis</name>
    <dbReference type="NCBI Taxonomy" id="159417"/>
    <lineage>
        <taxon>Eukaryota</taxon>
        <taxon>Metazoa</taxon>
        <taxon>Chordata</taxon>
        <taxon>Tunicata</taxon>
        <taxon>Ascidiacea</taxon>
        <taxon>Aplousobranchia</taxon>
        <taxon>Clavelinidae</taxon>
        <taxon>Clavelina</taxon>
    </lineage>
</organism>
<feature type="domain" description="C2H2-type" evidence="7">
    <location>
        <begin position="1082"/>
        <end position="1110"/>
    </location>
</feature>
<feature type="compositionally biased region" description="Acidic residues" evidence="6">
    <location>
        <begin position="1191"/>
        <end position="1200"/>
    </location>
</feature>
<evidence type="ECO:0000256" key="2">
    <source>
        <dbReference type="ARBA" id="ARBA00022737"/>
    </source>
</evidence>
<feature type="region of interest" description="Disordered" evidence="6">
    <location>
        <begin position="630"/>
        <end position="692"/>
    </location>
</feature>
<feature type="region of interest" description="Disordered" evidence="6">
    <location>
        <begin position="1152"/>
        <end position="1201"/>
    </location>
</feature>
<dbReference type="SUPFAM" id="SSF57667">
    <property type="entry name" value="beta-beta-alpha zinc fingers"/>
    <property type="match status" value="4"/>
</dbReference>
<proteinExistence type="predicted"/>
<gene>
    <name evidence="8" type="ORF">CVLEPA_LOCUS5291</name>
</gene>
<dbReference type="PANTHER" id="PTHR19818">
    <property type="entry name" value="ZINC FINGER PROTEIN ZIC AND GLI"/>
    <property type="match status" value="1"/>
</dbReference>
<keyword evidence="4" id="KW-0862">Zinc</keyword>
<feature type="domain" description="C2H2-type" evidence="7">
    <location>
        <begin position="289"/>
        <end position="318"/>
    </location>
</feature>
<dbReference type="InterPro" id="IPR050329">
    <property type="entry name" value="GLI_C2H2-zinc-finger"/>
</dbReference>
<dbReference type="PROSITE" id="PS50157">
    <property type="entry name" value="ZINC_FINGER_C2H2_2"/>
    <property type="match status" value="7"/>
</dbReference>
<keyword evidence="1" id="KW-0479">Metal-binding</keyword>
<feature type="region of interest" description="Disordered" evidence="6">
    <location>
        <begin position="934"/>
        <end position="956"/>
    </location>
</feature>
<accession>A0ABP0F7Q9</accession>
<dbReference type="Gene3D" id="3.30.160.60">
    <property type="entry name" value="Classic Zinc Finger"/>
    <property type="match status" value="6"/>
</dbReference>
<dbReference type="Proteomes" id="UP001642483">
    <property type="component" value="Unassembled WGS sequence"/>
</dbReference>
<evidence type="ECO:0000256" key="4">
    <source>
        <dbReference type="ARBA" id="ARBA00022833"/>
    </source>
</evidence>
<dbReference type="SMART" id="SM00355">
    <property type="entry name" value="ZnF_C2H2"/>
    <property type="match status" value="7"/>
</dbReference>
<dbReference type="InterPro" id="IPR013087">
    <property type="entry name" value="Znf_C2H2_type"/>
</dbReference>
<dbReference type="Pfam" id="PF00096">
    <property type="entry name" value="zf-C2H2"/>
    <property type="match status" value="6"/>
</dbReference>
<evidence type="ECO:0000256" key="6">
    <source>
        <dbReference type="SAM" id="MobiDB-lite"/>
    </source>
</evidence>
<feature type="compositionally biased region" description="Acidic residues" evidence="6">
    <location>
        <begin position="179"/>
        <end position="192"/>
    </location>
</feature>
<feature type="compositionally biased region" description="Basic and acidic residues" evidence="6">
    <location>
        <begin position="945"/>
        <end position="956"/>
    </location>
</feature>
<feature type="domain" description="C2H2-type" evidence="7">
    <location>
        <begin position="260"/>
        <end position="287"/>
    </location>
</feature>
<evidence type="ECO:0000256" key="5">
    <source>
        <dbReference type="PROSITE-ProRule" id="PRU00042"/>
    </source>
</evidence>
<name>A0ABP0F7Q9_CLALP</name>
<feature type="compositionally biased region" description="Basic and acidic residues" evidence="6">
    <location>
        <begin position="630"/>
        <end position="646"/>
    </location>
</feature>
<feature type="region of interest" description="Disordered" evidence="6">
    <location>
        <begin position="808"/>
        <end position="828"/>
    </location>
</feature>
<keyword evidence="2" id="KW-0677">Repeat</keyword>
<feature type="domain" description="C2H2-type" evidence="7">
    <location>
        <begin position="203"/>
        <end position="231"/>
    </location>
</feature>
<dbReference type="InterPro" id="IPR036236">
    <property type="entry name" value="Znf_C2H2_sf"/>
</dbReference>
<evidence type="ECO:0000259" key="7">
    <source>
        <dbReference type="PROSITE" id="PS50157"/>
    </source>
</evidence>
<feature type="domain" description="C2H2-type" evidence="7">
    <location>
        <begin position="232"/>
        <end position="259"/>
    </location>
</feature>
<feature type="domain" description="C2H2-type" evidence="7">
    <location>
        <begin position="1111"/>
        <end position="1138"/>
    </location>
</feature>
<protein>
    <recommendedName>
        <fullName evidence="7">C2H2-type domain-containing protein</fullName>
    </recommendedName>
</protein>
<sequence length="1283" mass="142982">MPELLCVEQTKEFTLSPIEKAENHTAMITEEKASDDGAWVDRVRSRVRYSPYPNQSPPHTSNHSDNASHVVLTDETQIIEDKSPYDNRMRSYDQSPNIGKNPNYEEFYSKNNPSMCVSPEDVENRRKREELSQLFSTQFGPDKLQHHAALSWYNGVNEDRSSFSGSNIESGFERSPENMDGEDGGFESEVGNDESSTQEEKQFNCEHCEKSFTDPSNLQRHIRQQHIGARAHPCPECGKTFATSSGLKQHQHIHSSVKPFTCEVCHKSYTQFSNLCRHKRMHADCRTQIKCRNCNQLFPNSSSLNKHRRFCENKALYPNGAAMNLYAAAAHRLSSIGDMNEKNDLLHASMTLPDDMTQQNGLPESLPRPLQGNGSLIQSSLQPGLWNHPVSSPSGLRHIYPLNPFGFNNSQNPMNFLGSLASHPLMYKSLSANLTQRSAVSGSVKSSFSGLKSARPVMAHAQIQCCNPSTENISSISDRPGSQFPYTLRANSANFHGVPSQVSPTNAPFECDVGVQVNFSVNYQTPQRQSRKVHGDTKSMNLLLSPSISPIKSNNQVMGVYAKYSPFLFGKSEASSELERLHASIASASPAKPSNQSAGFEFCRRDVTTPSEIRKSSSILIANDDTSKEEIRTLPKDNNKVFDRASPEQSSECETDASSSHHRRTSMDSHSSTGPNDGVDSGGGKHRIWNPLLSPSVTNREHKNHLSEESKPYLQFPFLNPNAVAPFTNPNAFMSFGYQPYPASSPNMMHPYSLALAAAYLHGQKMQNDANGLYGNETYPNFLANSQNDIFIVNNDWNKPRSTLSTPLDLTTSGSCSPDKQVKANDEKMKGSIAEKENGIDDDKMLNWFQHRVDSAASNLTPSPFLPQFRTTRNSSWQDNAMLYLNMLAHCRSNLGLIADANQQLLSQQVPNGAGPFLQNKMFSSTSAFSESSRSSYKSVSSQDGEMKKLSDEKPEKYYGNTNNNCSGVGAMHLLKETNCDEIRQRSTTENGALQSKCWKPSTESVISPFPDKFPHFGSSVLNPNPMNLRHVPGSTCQRLPPVHTSARLGKERYTCKFCGKLFPRSANLTRHVRTHTGEQPYSCKYCERSFSISSNLQRHVRNIHKKERPYICHRCGRQFGQQTNLERHLRKPCGKRLRNVEDSFVTKTTFDNGDASDDFGSPINAEASDTNDFERKEQRGPSPSRNEGCDSSEEGNEAEFDQKRAGAWLSSHLDEMRGSSTSADEMEKDVNYSVNATRVLLNLAMANKANVAMRTTTRPMHGVHAGIARGETADCNKYTLAN</sequence>
<feature type="compositionally biased region" description="Polar residues" evidence="6">
    <location>
        <begin position="647"/>
        <end position="658"/>
    </location>
</feature>
<evidence type="ECO:0000313" key="8">
    <source>
        <dbReference type="EMBL" id="CAK8675749.1"/>
    </source>
</evidence>
<evidence type="ECO:0000256" key="1">
    <source>
        <dbReference type="ARBA" id="ARBA00022723"/>
    </source>
</evidence>
<feature type="domain" description="C2H2-type" evidence="7">
    <location>
        <begin position="1054"/>
        <end position="1081"/>
    </location>
</feature>
<feature type="region of interest" description="Disordered" evidence="6">
    <location>
        <begin position="163"/>
        <end position="196"/>
    </location>
</feature>
<reference evidence="8 9" key="1">
    <citation type="submission" date="2024-02" db="EMBL/GenBank/DDBJ databases">
        <authorList>
            <person name="Daric V."/>
            <person name="Darras S."/>
        </authorList>
    </citation>
    <scope>NUCLEOTIDE SEQUENCE [LARGE SCALE GENOMIC DNA]</scope>
</reference>
<dbReference type="PROSITE" id="PS00028">
    <property type="entry name" value="ZINC_FINGER_C2H2_1"/>
    <property type="match status" value="5"/>
</dbReference>
<feature type="compositionally biased region" description="Polar residues" evidence="6">
    <location>
        <begin position="57"/>
        <end position="67"/>
    </location>
</feature>
<keyword evidence="3 5" id="KW-0863">Zinc-finger</keyword>
<evidence type="ECO:0000313" key="9">
    <source>
        <dbReference type="Proteomes" id="UP001642483"/>
    </source>
</evidence>
<evidence type="ECO:0000256" key="3">
    <source>
        <dbReference type="ARBA" id="ARBA00022771"/>
    </source>
</evidence>
<dbReference type="EMBL" id="CAWYQH010000024">
    <property type="protein sequence ID" value="CAK8675749.1"/>
    <property type="molecule type" value="Genomic_DNA"/>
</dbReference>